<dbReference type="Pfam" id="PF07262">
    <property type="entry name" value="CdiI"/>
    <property type="match status" value="1"/>
</dbReference>
<comment type="caution">
    <text evidence="1">The sequence shown here is derived from an EMBL/GenBank/DDBJ whole genome shotgun (WGS) entry which is preliminary data.</text>
</comment>
<reference evidence="1 2" key="1">
    <citation type="submission" date="2021-03" db="EMBL/GenBank/DDBJ databases">
        <title>The complete genome sequence of Acetobacter sacchari TBRC 11175.</title>
        <authorList>
            <person name="Charoenyingcharoen P."/>
            <person name="Yukphan P."/>
        </authorList>
    </citation>
    <scope>NUCLEOTIDE SEQUENCE [LARGE SCALE GENOMIC DNA]</scope>
    <source>
        <strain evidence="1 2">TBRC 11175</strain>
    </source>
</reference>
<dbReference type="Gene3D" id="3.40.1590.10">
    <property type="entry name" value="NMB0488-like"/>
    <property type="match status" value="1"/>
</dbReference>
<proteinExistence type="predicted"/>
<evidence type="ECO:0000313" key="2">
    <source>
        <dbReference type="Proteomes" id="UP000664771"/>
    </source>
</evidence>
<dbReference type="InterPro" id="IPR009888">
    <property type="entry name" value="CdiI_Proteobact"/>
</dbReference>
<sequence>MNNPYLTPERIAWLHRKNADVVLSPKYISIKSLETWGGQHFSRTGWCAHASWEEATPQWIGENFRKAIETSEYFGRPTGRFEPEEYEAMEVVSDARRRAFEADIATTYGYKEVVNIGKRCDLVFGTWHYRVDDIIILTASKRRAGGHSAWPDDAKHQDKRIHISLSASDEELGLAIREALSRCEAPRPQKINWPKPE</sequence>
<dbReference type="SUPFAM" id="SSF160207">
    <property type="entry name" value="NMB0488-like"/>
    <property type="match status" value="1"/>
</dbReference>
<accession>A0ABS3LWV6</accession>
<gene>
    <name evidence="1" type="ORF">J2D73_11445</name>
</gene>
<dbReference type="EMBL" id="JAFVMF010000011">
    <property type="protein sequence ID" value="MBO1360401.1"/>
    <property type="molecule type" value="Genomic_DNA"/>
</dbReference>
<dbReference type="RefSeq" id="WP_207881684.1">
    <property type="nucleotide sequence ID" value="NZ_JAFVMF010000011.1"/>
</dbReference>
<organism evidence="1 2">
    <name type="scientific">Acetobacter sacchari</name>
    <dbReference type="NCBI Taxonomy" id="2661687"/>
    <lineage>
        <taxon>Bacteria</taxon>
        <taxon>Pseudomonadati</taxon>
        <taxon>Pseudomonadota</taxon>
        <taxon>Alphaproteobacteria</taxon>
        <taxon>Acetobacterales</taxon>
        <taxon>Acetobacteraceae</taxon>
        <taxon>Acetobacter</taxon>
    </lineage>
</organism>
<dbReference type="Proteomes" id="UP000664771">
    <property type="component" value="Unassembled WGS sequence"/>
</dbReference>
<keyword evidence="2" id="KW-1185">Reference proteome</keyword>
<name>A0ABS3LWV6_9PROT</name>
<dbReference type="InterPro" id="IPR037891">
    <property type="entry name" value="Cdil-like_sf"/>
</dbReference>
<protein>
    <submittedName>
        <fullName evidence="1">CdiI family contact-dependent growth inhibition immunity protein</fullName>
    </submittedName>
</protein>
<evidence type="ECO:0000313" key="1">
    <source>
        <dbReference type="EMBL" id="MBO1360401.1"/>
    </source>
</evidence>